<proteinExistence type="predicted"/>
<evidence type="ECO:0000313" key="1">
    <source>
        <dbReference type="EMBL" id="TFK74345.1"/>
    </source>
</evidence>
<organism evidence="1 2">
    <name type="scientific">Pluteus cervinus</name>
    <dbReference type="NCBI Taxonomy" id="181527"/>
    <lineage>
        <taxon>Eukaryota</taxon>
        <taxon>Fungi</taxon>
        <taxon>Dikarya</taxon>
        <taxon>Basidiomycota</taxon>
        <taxon>Agaricomycotina</taxon>
        <taxon>Agaricomycetes</taxon>
        <taxon>Agaricomycetidae</taxon>
        <taxon>Agaricales</taxon>
        <taxon>Pluteineae</taxon>
        <taxon>Pluteaceae</taxon>
        <taxon>Pluteus</taxon>
    </lineage>
</organism>
<keyword evidence="2" id="KW-1185">Reference proteome</keyword>
<name>A0ACD3B935_9AGAR</name>
<dbReference type="EMBL" id="ML208269">
    <property type="protein sequence ID" value="TFK74345.1"/>
    <property type="molecule type" value="Genomic_DNA"/>
</dbReference>
<accession>A0ACD3B935</accession>
<gene>
    <name evidence="1" type="ORF">BDN72DRAFT_813283</name>
</gene>
<evidence type="ECO:0000313" key="2">
    <source>
        <dbReference type="Proteomes" id="UP000308600"/>
    </source>
</evidence>
<protein>
    <submittedName>
        <fullName evidence="1">Uncharacterized protein</fullName>
    </submittedName>
</protein>
<reference evidence="1 2" key="1">
    <citation type="journal article" date="2019" name="Nat. Ecol. Evol.">
        <title>Megaphylogeny resolves global patterns of mushroom evolution.</title>
        <authorList>
            <person name="Varga T."/>
            <person name="Krizsan K."/>
            <person name="Foldi C."/>
            <person name="Dima B."/>
            <person name="Sanchez-Garcia M."/>
            <person name="Sanchez-Ramirez S."/>
            <person name="Szollosi G.J."/>
            <person name="Szarkandi J.G."/>
            <person name="Papp V."/>
            <person name="Albert L."/>
            <person name="Andreopoulos W."/>
            <person name="Angelini C."/>
            <person name="Antonin V."/>
            <person name="Barry K.W."/>
            <person name="Bougher N.L."/>
            <person name="Buchanan P."/>
            <person name="Buyck B."/>
            <person name="Bense V."/>
            <person name="Catcheside P."/>
            <person name="Chovatia M."/>
            <person name="Cooper J."/>
            <person name="Damon W."/>
            <person name="Desjardin D."/>
            <person name="Finy P."/>
            <person name="Geml J."/>
            <person name="Haridas S."/>
            <person name="Hughes K."/>
            <person name="Justo A."/>
            <person name="Karasinski D."/>
            <person name="Kautmanova I."/>
            <person name="Kiss B."/>
            <person name="Kocsube S."/>
            <person name="Kotiranta H."/>
            <person name="LaButti K.M."/>
            <person name="Lechner B.E."/>
            <person name="Liimatainen K."/>
            <person name="Lipzen A."/>
            <person name="Lukacs Z."/>
            <person name="Mihaltcheva S."/>
            <person name="Morgado L.N."/>
            <person name="Niskanen T."/>
            <person name="Noordeloos M.E."/>
            <person name="Ohm R.A."/>
            <person name="Ortiz-Santana B."/>
            <person name="Ovrebo C."/>
            <person name="Racz N."/>
            <person name="Riley R."/>
            <person name="Savchenko A."/>
            <person name="Shiryaev A."/>
            <person name="Soop K."/>
            <person name="Spirin V."/>
            <person name="Szebenyi C."/>
            <person name="Tomsovsky M."/>
            <person name="Tulloss R.E."/>
            <person name="Uehling J."/>
            <person name="Grigoriev I.V."/>
            <person name="Vagvolgyi C."/>
            <person name="Papp T."/>
            <person name="Martin F.M."/>
            <person name="Miettinen O."/>
            <person name="Hibbett D.S."/>
            <person name="Nagy L.G."/>
        </authorList>
    </citation>
    <scope>NUCLEOTIDE SEQUENCE [LARGE SCALE GENOMIC DNA]</scope>
    <source>
        <strain evidence="1 2">NL-1719</strain>
    </source>
</reference>
<dbReference type="Proteomes" id="UP000308600">
    <property type="component" value="Unassembled WGS sequence"/>
</dbReference>
<sequence length="163" mass="19027">MHLEAFIPTILRKLQQSGHDYPHSTCDTLIGADKTVPEYRTSGTLFNPFHTDIYYMGNLVREYIIEGNAPKTKGYYGMEFLQPLINYMVQDDPAKRPTIDDVVVRFEEICKGLSSWKLRSRPTPKKELVFYIIPRVCRHWIRRVGYVVRRIPPIPSQRARKGT</sequence>